<feature type="compositionally biased region" description="Polar residues" evidence="1">
    <location>
        <begin position="25"/>
        <end position="41"/>
    </location>
</feature>
<dbReference type="Proteomes" id="UP001375240">
    <property type="component" value="Unassembled WGS sequence"/>
</dbReference>
<organism evidence="2 3">
    <name type="scientific">Orbilia brochopaga</name>
    <dbReference type="NCBI Taxonomy" id="3140254"/>
    <lineage>
        <taxon>Eukaryota</taxon>
        <taxon>Fungi</taxon>
        <taxon>Dikarya</taxon>
        <taxon>Ascomycota</taxon>
        <taxon>Pezizomycotina</taxon>
        <taxon>Orbiliomycetes</taxon>
        <taxon>Orbiliales</taxon>
        <taxon>Orbiliaceae</taxon>
        <taxon>Orbilia</taxon>
    </lineage>
</organism>
<gene>
    <name evidence="2" type="ORF">TWF696_001836</name>
</gene>
<accession>A0AAV9U5N6</accession>
<sequence>MKPTALLSSCTCLPSLITKRRHKPSTATPSTTEKPTANPTITMSTSNVVAFAIPVGHLEPAESRPMYHLPPLPNLRSGKTMRNILRIDKRRKEREKRAAVANAGAGHANSGFMNTGGWRDNGGSFGLAAVGERVIEEAVGEILEESAGQKLSFDEKETIKQSFLTENQAQYLAMCYRMEQHIHHYGDWATISTQDLADVFRGYIGALAAENELGVAGVSRWLHKLLEPIIVEQVEYRIWKGECERVVERRGAPAGVTNMTSTWKGKGKENEK</sequence>
<keyword evidence="3" id="KW-1185">Reference proteome</keyword>
<name>A0AAV9U5N6_9PEZI</name>
<dbReference type="GO" id="GO:0006396">
    <property type="term" value="P:RNA processing"/>
    <property type="evidence" value="ECO:0007669"/>
    <property type="project" value="InterPro"/>
</dbReference>
<proteinExistence type="predicted"/>
<protein>
    <recommendedName>
        <fullName evidence="4">Nudix hydrolase domain-containing protein</fullName>
    </recommendedName>
</protein>
<evidence type="ECO:0000313" key="3">
    <source>
        <dbReference type="Proteomes" id="UP001375240"/>
    </source>
</evidence>
<evidence type="ECO:0000256" key="1">
    <source>
        <dbReference type="SAM" id="MobiDB-lite"/>
    </source>
</evidence>
<evidence type="ECO:0008006" key="4">
    <source>
        <dbReference type="Google" id="ProtNLM"/>
    </source>
</evidence>
<dbReference type="GO" id="GO:0004525">
    <property type="term" value="F:ribonuclease III activity"/>
    <property type="evidence" value="ECO:0007669"/>
    <property type="project" value="InterPro"/>
</dbReference>
<dbReference type="Gene3D" id="1.10.1520.10">
    <property type="entry name" value="Ribonuclease III domain"/>
    <property type="match status" value="1"/>
</dbReference>
<feature type="region of interest" description="Disordered" evidence="1">
    <location>
        <begin position="20"/>
        <end position="41"/>
    </location>
</feature>
<dbReference type="InterPro" id="IPR036389">
    <property type="entry name" value="RNase_III_sf"/>
</dbReference>
<reference evidence="2 3" key="1">
    <citation type="submission" date="2019-10" db="EMBL/GenBank/DDBJ databases">
        <authorList>
            <person name="Palmer J.M."/>
        </authorList>
    </citation>
    <scope>NUCLEOTIDE SEQUENCE [LARGE SCALE GENOMIC DNA]</scope>
    <source>
        <strain evidence="2 3">TWF696</strain>
    </source>
</reference>
<dbReference type="EMBL" id="JAVHNQ010000011">
    <property type="protein sequence ID" value="KAK6336274.1"/>
    <property type="molecule type" value="Genomic_DNA"/>
</dbReference>
<comment type="caution">
    <text evidence="2">The sequence shown here is derived from an EMBL/GenBank/DDBJ whole genome shotgun (WGS) entry which is preliminary data.</text>
</comment>
<evidence type="ECO:0000313" key="2">
    <source>
        <dbReference type="EMBL" id="KAK6336274.1"/>
    </source>
</evidence>
<dbReference type="AlphaFoldDB" id="A0AAV9U5N6"/>